<name>A0A1S8A576_ROSNE</name>
<dbReference type="OrthoDB" id="10655407at2759"/>
<evidence type="ECO:0000313" key="1">
    <source>
        <dbReference type="EMBL" id="GAW25142.1"/>
    </source>
</evidence>
<organism evidence="1">
    <name type="scientific">Rosellinia necatrix</name>
    <name type="common">White root-rot fungus</name>
    <dbReference type="NCBI Taxonomy" id="77044"/>
    <lineage>
        <taxon>Eukaryota</taxon>
        <taxon>Fungi</taxon>
        <taxon>Dikarya</taxon>
        <taxon>Ascomycota</taxon>
        <taxon>Pezizomycotina</taxon>
        <taxon>Sordariomycetes</taxon>
        <taxon>Xylariomycetidae</taxon>
        <taxon>Xylariales</taxon>
        <taxon>Xylariaceae</taxon>
        <taxon>Rosellinia</taxon>
    </lineage>
</organism>
<dbReference type="Proteomes" id="UP000054516">
    <property type="component" value="Unassembled WGS sequence"/>
</dbReference>
<keyword evidence="2" id="KW-1185">Reference proteome</keyword>
<sequence length="125" mass="13824">MLFTSKRPRRLVVCDTGMVGMGCPYVKTGDKICVLAGCTSAVVLRRRRGSILGVESWERAYEVVGSVSVCLSEKDGERLLPFIELGRLLPFVGPGQSGVGNGLSWYETEVGELRRGREWQEFILV</sequence>
<protein>
    <submittedName>
        <fullName evidence="1">Uncharacterized protein</fullName>
    </submittedName>
</protein>
<gene>
    <name evidence="1" type="ORF">SAMD00023353_0200930</name>
</gene>
<evidence type="ECO:0000313" key="2">
    <source>
        <dbReference type="Proteomes" id="UP000054516"/>
    </source>
</evidence>
<accession>A0A1S8A576</accession>
<reference evidence="1" key="1">
    <citation type="submission" date="2016-03" db="EMBL/GenBank/DDBJ databases">
        <title>Draft genome sequence of Rosellinia necatrix.</title>
        <authorList>
            <person name="Kanematsu S."/>
        </authorList>
    </citation>
    <scope>NUCLEOTIDE SEQUENCE [LARGE SCALE GENOMIC DNA]</scope>
    <source>
        <strain evidence="1">W97</strain>
    </source>
</reference>
<dbReference type="AlphaFoldDB" id="A0A1S8A576"/>
<dbReference type="EMBL" id="DF977447">
    <property type="protein sequence ID" value="GAW25142.1"/>
    <property type="molecule type" value="Genomic_DNA"/>
</dbReference>
<proteinExistence type="predicted"/>